<dbReference type="PANTHER" id="PTHR11048:SF28">
    <property type="entry name" value="4-HYDROXYBENZOATE POLYPRENYLTRANSFERASE, MITOCHONDRIAL"/>
    <property type="match status" value="1"/>
</dbReference>
<proteinExistence type="inferred from homology"/>
<dbReference type="InterPro" id="IPR044878">
    <property type="entry name" value="UbiA_sf"/>
</dbReference>
<dbReference type="GO" id="GO:0006744">
    <property type="term" value="P:ubiquinone biosynthetic process"/>
    <property type="evidence" value="ECO:0007669"/>
    <property type="project" value="TreeGrafter"/>
</dbReference>
<dbReference type="Pfam" id="PF01040">
    <property type="entry name" value="UbiA"/>
    <property type="match status" value="1"/>
</dbReference>
<feature type="transmembrane region" description="Helical" evidence="9">
    <location>
        <begin position="49"/>
        <end position="66"/>
    </location>
</feature>
<dbReference type="Gene3D" id="1.10.357.140">
    <property type="entry name" value="UbiA prenyltransferase"/>
    <property type="match status" value="1"/>
</dbReference>
<feature type="transmembrane region" description="Helical" evidence="9">
    <location>
        <begin position="118"/>
        <end position="144"/>
    </location>
</feature>
<feature type="transmembrane region" description="Helical" evidence="9">
    <location>
        <begin position="203"/>
        <end position="222"/>
    </location>
</feature>
<gene>
    <name evidence="10" type="ORF">AOQ84DRAFT_399521</name>
</gene>
<feature type="transmembrane region" description="Helical" evidence="9">
    <location>
        <begin position="78"/>
        <end position="98"/>
    </location>
</feature>
<evidence type="ECO:0000256" key="8">
    <source>
        <dbReference type="ARBA" id="ARBA00023136"/>
    </source>
</evidence>
<dbReference type="FunFam" id="1.10.357.140:FF:000008">
    <property type="entry name" value="4-hydroxybenzoate octaprenyltransferase"/>
    <property type="match status" value="1"/>
</dbReference>
<dbReference type="EMBL" id="KV750261">
    <property type="protein sequence ID" value="OCL05543.1"/>
    <property type="molecule type" value="Genomic_DNA"/>
</dbReference>
<evidence type="ECO:0000256" key="1">
    <source>
        <dbReference type="ARBA" id="ARBA00001946"/>
    </source>
</evidence>
<evidence type="ECO:0000256" key="3">
    <source>
        <dbReference type="ARBA" id="ARBA00005179"/>
    </source>
</evidence>
<comment type="subcellular location">
    <subcellularLocation>
        <location evidence="2">Membrane</location>
        <topology evidence="2">Multi-pass membrane protein</topology>
    </subcellularLocation>
</comment>
<evidence type="ECO:0000256" key="4">
    <source>
        <dbReference type="ARBA" id="ARBA00005985"/>
    </source>
</evidence>
<comment type="cofactor">
    <cofactor evidence="1">
        <name>Mg(2+)</name>
        <dbReference type="ChEBI" id="CHEBI:18420"/>
    </cofactor>
</comment>
<dbReference type="AlphaFoldDB" id="A0A8E2EVP2"/>
<dbReference type="PANTHER" id="PTHR11048">
    <property type="entry name" value="PRENYLTRANSFERASES"/>
    <property type="match status" value="1"/>
</dbReference>
<evidence type="ECO:0000256" key="7">
    <source>
        <dbReference type="ARBA" id="ARBA00022989"/>
    </source>
</evidence>
<protein>
    <submittedName>
        <fullName evidence="10">UbiA prenyltransferase</fullName>
    </submittedName>
</protein>
<evidence type="ECO:0000256" key="9">
    <source>
        <dbReference type="SAM" id="Phobius"/>
    </source>
</evidence>
<dbReference type="InterPro" id="IPR039653">
    <property type="entry name" value="Prenyltransferase"/>
</dbReference>
<organism evidence="10 11">
    <name type="scientific">Glonium stellatum</name>
    <dbReference type="NCBI Taxonomy" id="574774"/>
    <lineage>
        <taxon>Eukaryota</taxon>
        <taxon>Fungi</taxon>
        <taxon>Dikarya</taxon>
        <taxon>Ascomycota</taxon>
        <taxon>Pezizomycotina</taxon>
        <taxon>Dothideomycetes</taxon>
        <taxon>Pleosporomycetidae</taxon>
        <taxon>Gloniales</taxon>
        <taxon>Gloniaceae</taxon>
        <taxon>Glonium</taxon>
    </lineage>
</organism>
<dbReference type="CDD" id="cd13959">
    <property type="entry name" value="PT_UbiA_COQ2"/>
    <property type="match status" value="1"/>
</dbReference>
<keyword evidence="5 10" id="KW-0808">Transferase</keyword>
<evidence type="ECO:0000313" key="11">
    <source>
        <dbReference type="Proteomes" id="UP000250140"/>
    </source>
</evidence>
<evidence type="ECO:0000256" key="2">
    <source>
        <dbReference type="ARBA" id="ARBA00004141"/>
    </source>
</evidence>
<keyword evidence="11" id="KW-1185">Reference proteome</keyword>
<evidence type="ECO:0000256" key="5">
    <source>
        <dbReference type="ARBA" id="ARBA00022679"/>
    </source>
</evidence>
<reference evidence="10 11" key="1">
    <citation type="journal article" date="2016" name="Nat. Commun.">
        <title>Ectomycorrhizal ecology is imprinted in the genome of the dominant symbiotic fungus Cenococcum geophilum.</title>
        <authorList>
            <consortium name="DOE Joint Genome Institute"/>
            <person name="Peter M."/>
            <person name="Kohler A."/>
            <person name="Ohm R.A."/>
            <person name="Kuo A."/>
            <person name="Krutzmann J."/>
            <person name="Morin E."/>
            <person name="Arend M."/>
            <person name="Barry K.W."/>
            <person name="Binder M."/>
            <person name="Choi C."/>
            <person name="Clum A."/>
            <person name="Copeland A."/>
            <person name="Grisel N."/>
            <person name="Haridas S."/>
            <person name="Kipfer T."/>
            <person name="LaButti K."/>
            <person name="Lindquist E."/>
            <person name="Lipzen A."/>
            <person name="Maire R."/>
            <person name="Meier B."/>
            <person name="Mihaltcheva S."/>
            <person name="Molinier V."/>
            <person name="Murat C."/>
            <person name="Poggeler S."/>
            <person name="Quandt C.A."/>
            <person name="Sperisen C."/>
            <person name="Tritt A."/>
            <person name="Tisserant E."/>
            <person name="Crous P.W."/>
            <person name="Henrissat B."/>
            <person name="Nehls U."/>
            <person name="Egli S."/>
            <person name="Spatafora J.W."/>
            <person name="Grigoriev I.V."/>
            <person name="Martin F.M."/>
        </authorList>
    </citation>
    <scope>NUCLEOTIDE SEQUENCE [LARGE SCALE GENOMIC DNA]</scope>
    <source>
        <strain evidence="10 11">CBS 207.34</strain>
    </source>
</reference>
<comment type="pathway">
    <text evidence="3">Secondary metabolite biosynthesis.</text>
</comment>
<keyword evidence="7 9" id="KW-1133">Transmembrane helix</keyword>
<accession>A0A8E2EVP2</accession>
<keyword evidence="6 9" id="KW-0812">Transmembrane</keyword>
<feature type="transmembrane region" description="Helical" evidence="9">
    <location>
        <begin position="252"/>
        <end position="271"/>
    </location>
</feature>
<evidence type="ECO:0000313" key="10">
    <source>
        <dbReference type="EMBL" id="OCL05543.1"/>
    </source>
</evidence>
<dbReference type="InterPro" id="IPR000537">
    <property type="entry name" value="UbiA_prenyltransferase"/>
</dbReference>
<evidence type="ECO:0000256" key="6">
    <source>
        <dbReference type="ARBA" id="ARBA00022692"/>
    </source>
</evidence>
<name>A0A8E2EVP2_9PEZI</name>
<dbReference type="Gene3D" id="1.20.120.1780">
    <property type="entry name" value="UbiA prenyltransferase"/>
    <property type="match status" value="1"/>
</dbReference>
<dbReference type="FunFam" id="1.20.120.1780:FF:000001">
    <property type="entry name" value="4-hydroxybenzoate octaprenyltransferase"/>
    <property type="match status" value="1"/>
</dbReference>
<sequence length="318" mass="35377">MQPDQRIITRSPRVMRIIVGVRLSIRILSHVPAPWVPYGELMRIDKPTGIYLFYFPHLFGTLYAASLRRSEISSQDLLKINIILLAGTVFMRAAACAWNDNMDRGYDRQVRRCRFRPLARGALTPLQGHIFTGAMTVSALAFLYQLPTDCTLISIPSIALLVLYPFAKRFTDFPQLILGFQVAIGFFLGMAAVGYDFRTTTSTLWQALISFYLANICWTVVYDTVYAQQDVEDDAKAGVRSMAVRFKNGPRALLTLVAVLQVSCLACTGVFRSMSAGYFTIACGGTLGSMLWMLMTINLKQPAEFGLSIAGGLGFELF</sequence>
<dbReference type="OrthoDB" id="18170at2759"/>
<feature type="transmembrane region" description="Helical" evidence="9">
    <location>
        <begin position="277"/>
        <end position="295"/>
    </location>
</feature>
<feature type="transmembrane region" description="Helical" evidence="9">
    <location>
        <begin position="176"/>
        <end position="197"/>
    </location>
</feature>
<dbReference type="Proteomes" id="UP000250140">
    <property type="component" value="Unassembled WGS sequence"/>
</dbReference>
<comment type="similarity">
    <text evidence="4">Belongs to the UbiA prenyltransferase family.</text>
</comment>
<dbReference type="GO" id="GO:0008412">
    <property type="term" value="F:4-hydroxybenzoate polyprenyltransferase activity"/>
    <property type="evidence" value="ECO:0007669"/>
    <property type="project" value="TreeGrafter"/>
</dbReference>
<keyword evidence="8 9" id="KW-0472">Membrane</keyword>
<dbReference type="GO" id="GO:0005743">
    <property type="term" value="C:mitochondrial inner membrane"/>
    <property type="evidence" value="ECO:0007669"/>
    <property type="project" value="TreeGrafter"/>
</dbReference>